<evidence type="ECO:0000313" key="2">
    <source>
        <dbReference type="EMBL" id="OEU17875.1"/>
    </source>
</evidence>
<evidence type="ECO:0000256" key="1">
    <source>
        <dbReference type="SAM" id="MobiDB-lite"/>
    </source>
</evidence>
<feature type="compositionally biased region" description="Basic residues" evidence="1">
    <location>
        <begin position="574"/>
        <end position="584"/>
    </location>
</feature>
<feature type="compositionally biased region" description="Basic and acidic residues" evidence="1">
    <location>
        <begin position="560"/>
        <end position="573"/>
    </location>
</feature>
<dbReference type="KEGG" id="fcy:FRACYDRAFT_238303"/>
<accession>A0A1E7FIK4</accession>
<gene>
    <name evidence="2" type="ORF">FRACYDRAFT_238303</name>
</gene>
<reference evidence="2 3" key="1">
    <citation type="submission" date="2016-09" db="EMBL/GenBank/DDBJ databases">
        <title>Extensive genetic diversity and differential bi-allelic expression allows diatom success in the polar Southern Ocean.</title>
        <authorList>
            <consortium name="DOE Joint Genome Institute"/>
            <person name="Mock T."/>
            <person name="Otillar R.P."/>
            <person name="Strauss J."/>
            <person name="Dupont C."/>
            <person name="Frickenhaus S."/>
            <person name="Maumus F."/>
            <person name="Mcmullan M."/>
            <person name="Sanges R."/>
            <person name="Schmutz J."/>
            <person name="Toseland A."/>
            <person name="Valas R."/>
            <person name="Veluchamy A."/>
            <person name="Ward B.J."/>
            <person name="Allen A."/>
            <person name="Barry K."/>
            <person name="Falciatore A."/>
            <person name="Ferrante M."/>
            <person name="Fortunato A.E."/>
            <person name="Gloeckner G."/>
            <person name="Gruber A."/>
            <person name="Hipkin R."/>
            <person name="Janech M."/>
            <person name="Kroth P."/>
            <person name="Leese F."/>
            <person name="Lindquist E."/>
            <person name="Lyon B.R."/>
            <person name="Martin J."/>
            <person name="Mayer C."/>
            <person name="Parker M."/>
            <person name="Quesneville H."/>
            <person name="Raymond J."/>
            <person name="Uhlig C."/>
            <person name="Valentin K.U."/>
            <person name="Worden A.Z."/>
            <person name="Armbrust E.V."/>
            <person name="Bowler C."/>
            <person name="Green B."/>
            <person name="Moulton V."/>
            <person name="Van Oosterhout C."/>
            <person name="Grigoriev I."/>
        </authorList>
    </citation>
    <scope>NUCLEOTIDE SEQUENCE [LARGE SCALE GENOMIC DNA]</scope>
    <source>
        <strain evidence="2 3">CCMP1102</strain>
    </source>
</reference>
<dbReference type="AlphaFoldDB" id="A0A1E7FIK4"/>
<name>A0A1E7FIK4_9STRA</name>
<feature type="region of interest" description="Disordered" evidence="1">
    <location>
        <begin position="87"/>
        <end position="107"/>
    </location>
</feature>
<feature type="region of interest" description="Disordered" evidence="1">
    <location>
        <begin position="543"/>
        <end position="584"/>
    </location>
</feature>
<feature type="compositionally biased region" description="Acidic residues" evidence="1">
    <location>
        <begin position="88"/>
        <end position="107"/>
    </location>
</feature>
<dbReference type="EMBL" id="KV784357">
    <property type="protein sequence ID" value="OEU17875.1"/>
    <property type="molecule type" value="Genomic_DNA"/>
</dbReference>
<proteinExistence type="predicted"/>
<dbReference type="OrthoDB" id="55994at2759"/>
<organism evidence="2 3">
    <name type="scientific">Fragilariopsis cylindrus CCMP1102</name>
    <dbReference type="NCBI Taxonomy" id="635003"/>
    <lineage>
        <taxon>Eukaryota</taxon>
        <taxon>Sar</taxon>
        <taxon>Stramenopiles</taxon>
        <taxon>Ochrophyta</taxon>
        <taxon>Bacillariophyta</taxon>
        <taxon>Bacillariophyceae</taxon>
        <taxon>Bacillariophycidae</taxon>
        <taxon>Bacillariales</taxon>
        <taxon>Bacillariaceae</taxon>
        <taxon>Fragilariopsis</taxon>
    </lineage>
</organism>
<protein>
    <submittedName>
        <fullName evidence="2">Uncharacterized protein</fullName>
    </submittedName>
</protein>
<keyword evidence="3" id="KW-1185">Reference proteome</keyword>
<evidence type="ECO:0000313" key="3">
    <source>
        <dbReference type="Proteomes" id="UP000095751"/>
    </source>
</evidence>
<dbReference type="Proteomes" id="UP000095751">
    <property type="component" value="Unassembled WGS sequence"/>
</dbReference>
<dbReference type="InParanoid" id="A0A1E7FIK4"/>
<sequence length="584" mass="66679">MENKETTGRCLTIIKHTSEFPKLIRVQIADLLSDENIDLAKKFIDAMKREASASSNNLLTTSCNDDDNDRETVRLFHVMLLDEKDELKVEEEGEEDTQLEGDKEDEEVVDDGIISPTSPFVRKIYSILNDDDGMEIPVCVRNAIKSDIALKNSTKIFCNQVTECVYDLFYKYDEENFNFFPCLLDSNRDTEKEIEFLINFFPQLRYGIALDESIAYAVMRAAMHMNTTNQRYCNIKSVSFVPVLARLELLNNYNNLGSSSADRGGLLSYNGNDMNTLRYLATSGSCRCCFSPSNQSLATTSTTQSSDETNNKTDYCSYSEEDYIQHQIHVDETNLSVIKKLREQNLFYKEDIQREDLMEYWDPISLTKERNNRVDGRLPLHLSVMNTFNINHHKKKKKENKNNTRHDAAVFGLRGFRTVLDAGIRHYPTKVGFLFHKAINNDRTPFQMACNKYGKEAVMQIVHDVVNIGDNYNNTATSSTSTFMETLITAAIDETIHLDCIFFLLRKEPSVFLQISSSVSSNEDGGKCNPVGSTTTTKMAMITNDQQQKRKRENASNNTGKEEDSSENDEHGHGVRNHKWKTPR</sequence>